<feature type="non-terminal residue" evidence="2">
    <location>
        <position position="1"/>
    </location>
</feature>
<evidence type="ECO:0000256" key="1">
    <source>
        <dbReference type="SAM" id="MobiDB-lite"/>
    </source>
</evidence>
<organism evidence="2 3">
    <name type="scientific">Striga asiatica</name>
    <name type="common">Asiatic witchweed</name>
    <name type="synonym">Buchnera asiatica</name>
    <dbReference type="NCBI Taxonomy" id="4170"/>
    <lineage>
        <taxon>Eukaryota</taxon>
        <taxon>Viridiplantae</taxon>
        <taxon>Streptophyta</taxon>
        <taxon>Embryophyta</taxon>
        <taxon>Tracheophyta</taxon>
        <taxon>Spermatophyta</taxon>
        <taxon>Magnoliopsida</taxon>
        <taxon>eudicotyledons</taxon>
        <taxon>Gunneridae</taxon>
        <taxon>Pentapetalae</taxon>
        <taxon>asterids</taxon>
        <taxon>lamiids</taxon>
        <taxon>Lamiales</taxon>
        <taxon>Orobanchaceae</taxon>
        <taxon>Buchnereae</taxon>
        <taxon>Striga</taxon>
    </lineage>
</organism>
<comment type="caution">
    <text evidence="2">The sequence shown here is derived from an EMBL/GenBank/DDBJ whole genome shotgun (WGS) entry which is preliminary data.</text>
</comment>
<dbReference type="AlphaFoldDB" id="A0A5A7Q199"/>
<keyword evidence="3" id="KW-1185">Reference proteome</keyword>
<evidence type="ECO:0000313" key="3">
    <source>
        <dbReference type="Proteomes" id="UP000325081"/>
    </source>
</evidence>
<reference evidence="3" key="1">
    <citation type="journal article" date="2019" name="Curr. Biol.">
        <title>Genome Sequence of Striga asiatica Provides Insight into the Evolution of Plant Parasitism.</title>
        <authorList>
            <person name="Yoshida S."/>
            <person name="Kim S."/>
            <person name="Wafula E.K."/>
            <person name="Tanskanen J."/>
            <person name="Kim Y.M."/>
            <person name="Honaas L."/>
            <person name="Yang Z."/>
            <person name="Spallek T."/>
            <person name="Conn C.E."/>
            <person name="Ichihashi Y."/>
            <person name="Cheong K."/>
            <person name="Cui S."/>
            <person name="Der J.P."/>
            <person name="Gundlach H."/>
            <person name="Jiao Y."/>
            <person name="Hori C."/>
            <person name="Ishida J.K."/>
            <person name="Kasahara H."/>
            <person name="Kiba T."/>
            <person name="Kim M.S."/>
            <person name="Koo N."/>
            <person name="Laohavisit A."/>
            <person name="Lee Y.H."/>
            <person name="Lumba S."/>
            <person name="McCourt P."/>
            <person name="Mortimer J.C."/>
            <person name="Mutuku J.M."/>
            <person name="Nomura T."/>
            <person name="Sasaki-Sekimoto Y."/>
            <person name="Seto Y."/>
            <person name="Wang Y."/>
            <person name="Wakatake T."/>
            <person name="Sakakibara H."/>
            <person name="Demura T."/>
            <person name="Yamaguchi S."/>
            <person name="Yoneyama K."/>
            <person name="Manabe R.I."/>
            <person name="Nelson D.C."/>
            <person name="Schulman A.H."/>
            <person name="Timko M.P."/>
            <person name="dePamphilis C.W."/>
            <person name="Choi D."/>
            <person name="Shirasu K."/>
        </authorList>
    </citation>
    <scope>NUCLEOTIDE SEQUENCE [LARGE SCALE GENOMIC DNA]</scope>
    <source>
        <strain evidence="3">cv. UVA1</strain>
    </source>
</reference>
<feature type="compositionally biased region" description="Polar residues" evidence="1">
    <location>
        <begin position="64"/>
        <end position="93"/>
    </location>
</feature>
<sequence length="183" mass="19236">QSNQFCSAALSVPNHPSNISFATFSNYEKLGRILPTAPGSSTTRPDPDPSMAEATTRPTPPSISPVNDSGPSLSLKTQNRGTATFPNNQTQPSAGGFLQKDTEEAPAGLFQGRRPGGSAVRDRSAYGEMLIGRKNSVAGFLKNAVGMQEEKGGDMMEKTPTSLGWIATAAVDLLGLTVDNHIC</sequence>
<evidence type="ECO:0000313" key="2">
    <source>
        <dbReference type="EMBL" id="GER38794.1"/>
    </source>
</evidence>
<accession>A0A5A7Q199</accession>
<proteinExistence type="predicted"/>
<name>A0A5A7Q199_STRAF</name>
<feature type="region of interest" description="Disordered" evidence="1">
    <location>
        <begin position="32"/>
        <end position="99"/>
    </location>
</feature>
<gene>
    <name evidence="2" type="ORF">STAS_15333</name>
</gene>
<dbReference type="Proteomes" id="UP000325081">
    <property type="component" value="Unassembled WGS sequence"/>
</dbReference>
<dbReference type="EMBL" id="BKCP01005517">
    <property type="protein sequence ID" value="GER38794.1"/>
    <property type="molecule type" value="Genomic_DNA"/>
</dbReference>
<protein>
    <submittedName>
        <fullName evidence="2">Abscisic acid responsive elements-binding factor3</fullName>
    </submittedName>
</protein>